<evidence type="ECO:0008006" key="5">
    <source>
        <dbReference type="Google" id="ProtNLM"/>
    </source>
</evidence>
<dbReference type="EMBL" id="JAPXFL010000009">
    <property type="protein sequence ID" value="KAK9502144.1"/>
    <property type="molecule type" value="Genomic_DNA"/>
</dbReference>
<dbReference type="Proteomes" id="UP001461498">
    <property type="component" value="Unassembled WGS sequence"/>
</dbReference>
<dbReference type="AlphaFoldDB" id="A0AAW1CU38"/>
<reference evidence="3 4" key="1">
    <citation type="submission" date="2022-12" db="EMBL/GenBank/DDBJ databases">
        <title>Chromosome-level genome assembly of true bugs.</title>
        <authorList>
            <person name="Ma L."/>
            <person name="Li H."/>
        </authorList>
    </citation>
    <scope>NUCLEOTIDE SEQUENCE [LARGE SCALE GENOMIC DNA]</scope>
    <source>
        <strain evidence="3">Lab_2022b</strain>
    </source>
</reference>
<gene>
    <name evidence="3" type="ORF">O3M35_012732</name>
</gene>
<keyword evidence="4" id="KW-1185">Reference proteome</keyword>
<feature type="repeat" description="TPR" evidence="1">
    <location>
        <begin position="175"/>
        <end position="208"/>
    </location>
</feature>
<dbReference type="InterPro" id="IPR019734">
    <property type="entry name" value="TPR_rpt"/>
</dbReference>
<dbReference type="InterPro" id="IPR052769">
    <property type="entry name" value="TPR_domain_protein"/>
</dbReference>
<keyword evidence="1" id="KW-0802">TPR repeat</keyword>
<organism evidence="3 4">
    <name type="scientific">Rhynocoris fuscipes</name>
    <dbReference type="NCBI Taxonomy" id="488301"/>
    <lineage>
        <taxon>Eukaryota</taxon>
        <taxon>Metazoa</taxon>
        <taxon>Ecdysozoa</taxon>
        <taxon>Arthropoda</taxon>
        <taxon>Hexapoda</taxon>
        <taxon>Insecta</taxon>
        <taxon>Pterygota</taxon>
        <taxon>Neoptera</taxon>
        <taxon>Paraneoptera</taxon>
        <taxon>Hemiptera</taxon>
        <taxon>Heteroptera</taxon>
        <taxon>Panheteroptera</taxon>
        <taxon>Cimicomorpha</taxon>
        <taxon>Reduviidae</taxon>
        <taxon>Harpactorinae</taxon>
        <taxon>Harpactorini</taxon>
        <taxon>Rhynocoris</taxon>
    </lineage>
</organism>
<dbReference type="SMART" id="SM00028">
    <property type="entry name" value="TPR"/>
    <property type="match status" value="3"/>
</dbReference>
<name>A0AAW1CU38_9HEMI</name>
<dbReference type="InterPro" id="IPR011990">
    <property type="entry name" value="TPR-like_helical_dom_sf"/>
</dbReference>
<feature type="region of interest" description="Disordered" evidence="2">
    <location>
        <begin position="30"/>
        <end position="71"/>
    </location>
</feature>
<dbReference type="EMBL" id="JAPXFL010000009">
    <property type="protein sequence ID" value="KAK9502145.1"/>
    <property type="molecule type" value="Genomic_DNA"/>
</dbReference>
<evidence type="ECO:0000256" key="1">
    <source>
        <dbReference type="PROSITE-ProRule" id="PRU00339"/>
    </source>
</evidence>
<evidence type="ECO:0000256" key="2">
    <source>
        <dbReference type="SAM" id="MobiDB-lite"/>
    </source>
</evidence>
<dbReference type="SUPFAM" id="SSF48452">
    <property type="entry name" value="TPR-like"/>
    <property type="match status" value="1"/>
</dbReference>
<proteinExistence type="predicted"/>
<sequence>MDKKDSPSGESIPTNEEIVDSLVNELKSSCQVKSDSNENNELESNEELCDPKTSTEDVEDESDFEKKSTKKVDDEDFIDEEFLKEQELSYTEEDKIRLKNEAAELKKVGNEQYKSSQFREAIVTYTLAIRTCPFSCSKERAILYANRGAAKLSMSLTESAIDDCSKAIELDGDYVKALLRRAQLYEKADKLDEALADYKRVLEIDSSNKEAIVANMRLPPIINERNEKLKAEMLGKLKDLGNMVLKPFGLSTNNFQMVPNESGGYSINFKQ</sequence>
<feature type="compositionally biased region" description="Acidic residues" evidence="2">
    <location>
        <begin position="38"/>
        <end position="48"/>
    </location>
</feature>
<dbReference type="PROSITE" id="PS50005">
    <property type="entry name" value="TPR"/>
    <property type="match status" value="1"/>
</dbReference>
<dbReference type="PANTHER" id="PTHR46014:SF1">
    <property type="entry name" value="TETRATRICOPEPTIDE REPEAT PROTEIN 1"/>
    <property type="match status" value="1"/>
</dbReference>
<accession>A0AAW1CU38</accession>
<evidence type="ECO:0000313" key="3">
    <source>
        <dbReference type="EMBL" id="KAK9502144.1"/>
    </source>
</evidence>
<dbReference type="Gene3D" id="1.25.40.10">
    <property type="entry name" value="Tetratricopeptide repeat domain"/>
    <property type="match status" value="1"/>
</dbReference>
<protein>
    <recommendedName>
        <fullName evidence="5">Tetratricopeptide repeat protein 1</fullName>
    </recommendedName>
</protein>
<comment type="caution">
    <text evidence="3">The sequence shown here is derived from an EMBL/GenBank/DDBJ whole genome shotgun (WGS) entry which is preliminary data.</text>
</comment>
<dbReference type="PANTHER" id="PTHR46014">
    <property type="entry name" value="TETRATRICOPEPTIDE REPEAT PROTEIN 1"/>
    <property type="match status" value="1"/>
</dbReference>
<dbReference type="Pfam" id="PF00515">
    <property type="entry name" value="TPR_1"/>
    <property type="match status" value="1"/>
</dbReference>
<evidence type="ECO:0000313" key="4">
    <source>
        <dbReference type="Proteomes" id="UP001461498"/>
    </source>
</evidence>